<evidence type="ECO:0000313" key="2">
    <source>
        <dbReference type="Proteomes" id="UP000199021"/>
    </source>
</evidence>
<dbReference type="EMBL" id="FOFB01000010">
    <property type="protein sequence ID" value="SEQ45549.1"/>
    <property type="molecule type" value="Genomic_DNA"/>
</dbReference>
<dbReference type="STRING" id="478744.SAMN05444359_11055"/>
<sequence>MNVRVVMMNATVISLLFATGGFTPLSALQSMKEFDE</sequence>
<proteinExistence type="predicted"/>
<protein>
    <submittedName>
        <fullName evidence="1">Uncharacterized protein</fullName>
    </submittedName>
</protein>
<gene>
    <name evidence="1" type="ORF">SAMN05444359_11055</name>
</gene>
<name>A0A1H9G624_9BACT</name>
<organism evidence="1 2">
    <name type="scientific">Neolewinella agarilytica</name>
    <dbReference type="NCBI Taxonomy" id="478744"/>
    <lineage>
        <taxon>Bacteria</taxon>
        <taxon>Pseudomonadati</taxon>
        <taxon>Bacteroidota</taxon>
        <taxon>Saprospiria</taxon>
        <taxon>Saprospirales</taxon>
        <taxon>Lewinellaceae</taxon>
        <taxon>Neolewinella</taxon>
    </lineage>
</organism>
<dbReference type="AlphaFoldDB" id="A0A1H9G624"/>
<accession>A0A1H9G624</accession>
<reference evidence="2" key="1">
    <citation type="submission" date="2016-10" db="EMBL/GenBank/DDBJ databases">
        <authorList>
            <person name="Varghese N."/>
            <person name="Submissions S."/>
        </authorList>
    </citation>
    <scope>NUCLEOTIDE SEQUENCE [LARGE SCALE GENOMIC DNA]</scope>
    <source>
        <strain evidence="2">DSM 24740</strain>
    </source>
</reference>
<evidence type="ECO:0000313" key="1">
    <source>
        <dbReference type="EMBL" id="SEQ45549.1"/>
    </source>
</evidence>
<keyword evidence="2" id="KW-1185">Reference proteome</keyword>
<dbReference type="InParanoid" id="A0A1H9G624"/>
<dbReference type="Proteomes" id="UP000199021">
    <property type="component" value="Unassembled WGS sequence"/>
</dbReference>